<dbReference type="GO" id="GO:0140021">
    <property type="term" value="P:mitochondrial ADP transmembrane transport"/>
    <property type="evidence" value="ECO:0007669"/>
    <property type="project" value="InterPro"/>
</dbReference>
<dbReference type="AlphaFoldDB" id="A0AAV8RJW0"/>
<evidence type="ECO:0000256" key="8">
    <source>
        <dbReference type="ARBA" id="ARBA00022989"/>
    </source>
</evidence>
<reference evidence="13 14" key="1">
    <citation type="submission" date="2022-12" db="EMBL/GenBank/DDBJ databases">
        <title>Chromosome-scale assembly of the Ensete ventricosum genome.</title>
        <authorList>
            <person name="Dussert Y."/>
            <person name="Stocks J."/>
            <person name="Wendawek A."/>
            <person name="Woldeyes F."/>
            <person name="Nichols R.A."/>
            <person name="Borrell J.S."/>
        </authorList>
    </citation>
    <scope>NUCLEOTIDE SEQUENCE [LARGE SCALE GENOMIC DNA]</scope>
    <source>
        <strain evidence="14">cv. Maze</strain>
        <tissue evidence="13">Seeds</tissue>
    </source>
</reference>
<comment type="caution">
    <text evidence="13">The sequence shown here is derived from an EMBL/GenBank/DDBJ whole genome shotgun (WGS) entry which is preliminary data.</text>
</comment>
<comment type="similarity">
    <text evidence="2 12">Belongs to the mitochondrial carrier (TC 2.A.29) family.</text>
</comment>
<dbReference type="Gene3D" id="1.50.40.10">
    <property type="entry name" value="Mitochondrial carrier domain"/>
    <property type="match status" value="1"/>
</dbReference>
<dbReference type="PANTHER" id="PTHR45635:SF14">
    <property type="entry name" value="ADP_ATP TRANSLOCASE"/>
    <property type="match status" value="1"/>
</dbReference>
<keyword evidence="14" id="KW-1185">Reference proteome</keyword>
<evidence type="ECO:0000256" key="1">
    <source>
        <dbReference type="ARBA" id="ARBA00004448"/>
    </source>
</evidence>
<evidence type="ECO:0000256" key="2">
    <source>
        <dbReference type="ARBA" id="ARBA00006375"/>
    </source>
</evidence>
<sequence>MKGLCRYWRGNTANVIRYFPTQDSFFPSFALLNGTGLASDHILTVRRIMMMTSGEAVKYKSSLDVFSQILKNEGPSSLVQGCSCSSSERSMALAVLKDNQISQAMITGLFRLNNNNCQKKEGYKESYSS</sequence>
<dbReference type="GO" id="GO:0005743">
    <property type="term" value="C:mitochondrial inner membrane"/>
    <property type="evidence" value="ECO:0007669"/>
    <property type="project" value="UniProtKB-SubCell"/>
</dbReference>
<evidence type="ECO:0000313" key="13">
    <source>
        <dbReference type="EMBL" id="KAJ8501006.1"/>
    </source>
</evidence>
<evidence type="ECO:0000256" key="9">
    <source>
        <dbReference type="ARBA" id="ARBA00023128"/>
    </source>
</evidence>
<comment type="subunit">
    <text evidence="12">Monomer.</text>
</comment>
<keyword evidence="6" id="KW-0677">Repeat</keyword>
<evidence type="ECO:0000256" key="4">
    <source>
        <dbReference type="ARBA" id="ARBA00022449"/>
    </source>
</evidence>
<protein>
    <recommendedName>
        <fullName evidence="12">ADP/ATP translocase</fullName>
    </recommendedName>
    <alternativeName>
        <fullName evidence="12">ADP,ATP carrier protein</fullName>
    </alternativeName>
</protein>
<dbReference type="Proteomes" id="UP001222027">
    <property type="component" value="Unassembled WGS sequence"/>
</dbReference>
<dbReference type="PANTHER" id="PTHR45635">
    <property type="entry name" value="ADP,ATP CARRIER PROTEIN 1-RELATED-RELATED"/>
    <property type="match status" value="1"/>
</dbReference>
<comment type="subcellular location">
    <subcellularLocation>
        <location evidence="12">Membrane</location>
        <topology evidence="12">Multi-pass membrane protein</topology>
    </subcellularLocation>
    <subcellularLocation>
        <location evidence="1">Mitochondrion inner membrane</location>
        <topology evidence="1">Multi-pass membrane protein</topology>
    </subcellularLocation>
</comment>
<evidence type="ECO:0000256" key="7">
    <source>
        <dbReference type="ARBA" id="ARBA00022792"/>
    </source>
</evidence>
<dbReference type="InterPro" id="IPR002113">
    <property type="entry name" value="ADT_euk_type"/>
</dbReference>
<evidence type="ECO:0000313" key="14">
    <source>
        <dbReference type="Proteomes" id="UP001222027"/>
    </source>
</evidence>
<evidence type="ECO:0000256" key="6">
    <source>
        <dbReference type="ARBA" id="ARBA00022737"/>
    </source>
</evidence>
<evidence type="ECO:0000256" key="10">
    <source>
        <dbReference type="ARBA" id="ARBA00023136"/>
    </source>
</evidence>
<keyword evidence="5" id="KW-0812">Transmembrane</keyword>
<evidence type="ECO:0000256" key="5">
    <source>
        <dbReference type="ARBA" id="ARBA00022692"/>
    </source>
</evidence>
<dbReference type="SUPFAM" id="SSF103506">
    <property type="entry name" value="Mitochondrial carrier"/>
    <property type="match status" value="1"/>
</dbReference>
<evidence type="ECO:0000256" key="12">
    <source>
        <dbReference type="RuleBase" id="RU368008"/>
    </source>
</evidence>
<name>A0AAV8RJW0_ENSVE</name>
<dbReference type="Pfam" id="PF00153">
    <property type="entry name" value="Mito_carr"/>
    <property type="match status" value="1"/>
</dbReference>
<evidence type="ECO:0000256" key="11">
    <source>
        <dbReference type="ARBA" id="ARBA00024143"/>
    </source>
</evidence>
<proteinExistence type="inferred from homology"/>
<gene>
    <name evidence="13" type="ORF">OPV22_011558</name>
</gene>
<accession>A0AAV8RJW0</accession>
<dbReference type="InterPro" id="IPR023395">
    <property type="entry name" value="MCP_dom_sf"/>
</dbReference>
<evidence type="ECO:0000256" key="3">
    <source>
        <dbReference type="ARBA" id="ARBA00022448"/>
    </source>
</evidence>
<keyword evidence="7" id="KW-0999">Mitochondrion inner membrane</keyword>
<keyword evidence="4" id="KW-0050">Antiport</keyword>
<comment type="catalytic activity">
    <reaction evidence="11">
        <text>ADP(in) + ATP(out) = ADP(out) + ATP(in)</text>
        <dbReference type="Rhea" id="RHEA:34999"/>
        <dbReference type="ChEBI" id="CHEBI:30616"/>
        <dbReference type="ChEBI" id="CHEBI:456216"/>
    </reaction>
    <physiologicalReaction direction="left-to-right" evidence="11">
        <dbReference type="Rhea" id="RHEA:35000"/>
    </physiologicalReaction>
</comment>
<comment type="function">
    <text evidence="12">Catalyzes the exchange of ADP and ATP across the membrane.</text>
</comment>
<dbReference type="EMBL" id="JAQQAF010000003">
    <property type="protein sequence ID" value="KAJ8501006.1"/>
    <property type="molecule type" value="Genomic_DNA"/>
</dbReference>
<dbReference type="GO" id="GO:1990544">
    <property type="term" value="P:mitochondrial ATP transmembrane transport"/>
    <property type="evidence" value="ECO:0007669"/>
    <property type="project" value="InterPro"/>
</dbReference>
<keyword evidence="8" id="KW-1133">Transmembrane helix</keyword>
<keyword evidence="10" id="KW-0472">Membrane</keyword>
<keyword evidence="3 12" id="KW-0813">Transport</keyword>
<dbReference type="InterPro" id="IPR018108">
    <property type="entry name" value="MCP_transmembrane"/>
</dbReference>
<dbReference type="GO" id="GO:0005471">
    <property type="term" value="F:ATP:ADP antiporter activity"/>
    <property type="evidence" value="ECO:0007669"/>
    <property type="project" value="UniProtKB-UniRule"/>
</dbReference>
<keyword evidence="9" id="KW-0496">Mitochondrion</keyword>
<organism evidence="13 14">
    <name type="scientific">Ensete ventricosum</name>
    <name type="common">Abyssinian banana</name>
    <name type="synonym">Musa ensete</name>
    <dbReference type="NCBI Taxonomy" id="4639"/>
    <lineage>
        <taxon>Eukaryota</taxon>
        <taxon>Viridiplantae</taxon>
        <taxon>Streptophyta</taxon>
        <taxon>Embryophyta</taxon>
        <taxon>Tracheophyta</taxon>
        <taxon>Spermatophyta</taxon>
        <taxon>Magnoliopsida</taxon>
        <taxon>Liliopsida</taxon>
        <taxon>Zingiberales</taxon>
        <taxon>Musaceae</taxon>
        <taxon>Ensete</taxon>
    </lineage>
</organism>